<sequence length="339" mass="40583">MKELNFEYNGLKINSHAKKTRAAIVALSKNDEIYQIARTMEQIEDRFNGKFQYDWVFFNNEEFTPQFKNLTSAMASGKVKFGVIPKKFWSYPDWIDQDKAAETRKKMGEQGIRYGDLESYRHMCRFKAGLMFQMEELKEYDWYWLVEPRVDFTCNIDYDVFEFMEKNNKLYGFSIAFSEMMETVETFWDSSMEFLKKHPDAKDKESFFEFLTDDNGKTYNGNHYWSNFEVGDLNFFRSNAYMKYFDYMDRAGGFYYERWGDGPLHTFAASTFIPRDKLHFFDDIGYKHEAWETCPISEKHRLKQKCSCDPRSDYRVGGPKPWIDYYNLMGMEYPDFGKV</sequence>
<evidence type="ECO:0000313" key="7">
    <source>
        <dbReference type="Proteomes" id="UP000694255"/>
    </source>
</evidence>
<comment type="similarity">
    <text evidence="2">Belongs to the glycosyltransferase 15 family.</text>
</comment>
<dbReference type="PANTHER" id="PTHR31121:SF6">
    <property type="entry name" value="ALPHA-1,2 MANNOSYLTRANSFERASE KTR1"/>
    <property type="match status" value="1"/>
</dbReference>
<dbReference type="PANTHER" id="PTHR31121">
    <property type="entry name" value="ALPHA-1,2 MANNOSYLTRANSFERASE KTR1"/>
    <property type="match status" value="1"/>
</dbReference>
<keyword evidence="5" id="KW-0735">Signal-anchor</keyword>
<dbReference type="GO" id="GO:0006493">
    <property type="term" value="P:protein O-linked glycosylation"/>
    <property type="evidence" value="ECO:0007669"/>
    <property type="project" value="TreeGrafter"/>
</dbReference>
<dbReference type="GO" id="GO:0006487">
    <property type="term" value="P:protein N-linked glycosylation"/>
    <property type="evidence" value="ECO:0007669"/>
    <property type="project" value="TreeGrafter"/>
</dbReference>
<dbReference type="AlphaFoldDB" id="A0A8J5QGG3"/>
<dbReference type="PIRSF" id="PIRSF018153">
    <property type="entry name" value="Glyco_trans_15"/>
    <property type="match status" value="1"/>
</dbReference>
<dbReference type="EMBL" id="JAGSYN010000217">
    <property type="protein sequence ID" value="KAG7661543.1"/>
    <property type="molecule type" value="Genomic_DNA"/>
</dbReference>
<dbReference type="Pfam" id="PF01793">
    <property type="entry name" value="Glyco_transf_15"/>
    <property type="match status" value="1"/>
</dbReference>
<reference evidence="6 7" key="1">
    <citation type="journal article" date="2021" name="DNA Res.">
        <title>Genome analysis of Candida subhashii reveals its hybrid nature and dual mitochondrial genome conformations.</title>
        <authorList>
            <person name="Mixao V."/>
            <person name="Hegedusova E."/>
            <person name="Saus E."/>
            <person name="Pryszcz L.P."/>
            <person name="Cillingova A."/>
            <person name="Nosek J."/>
            <person name="Gabaldon T."/>
        </authorList>
    </citation>
    <scope>NUCLEOTIDE SEQUENCE [LARGE SCALE GENOMIC DNA]</scope>
    <source>
        <strain evidence="6 7">CBS 10753</strain>
    </source>
</reference>
<dbReference type="RefSeq" id="XP_049261776.1">
    <property type="nucleotide sequence ID" value="XM_049408921.1"/>
</dbReference>
<comment type="subcellular location">
    <subcellularLocation>
        <location evidence="1">Membrane</location>
        <topology evidence="1">Single-pass type II membrane protein</topology>
    </subcellularLocation>
</comment>
<evidence type="ECO:0008006" key="8">
    <source>
        <dbReference type="Google" id="ProtNLM"/>
    </source>
</evidence>
<evidence type="ECO:0000256" key="3">
    <source>
        <dbReference type="ARBA" id="ARBA00022676"/>
    </source>
</evidence>
<proteinExistence type="inferred from homology"/>
<dbReference type="OrthoDB" id="439943at2759"/>
<accession>A0A8J5QGG3</accession>
<dbReference type="FunFam" id="3.90.550.10:FF:000051">
    <property type="entry name" value="Alpha-1,2-mannosyltransferase (Ktr4)"/>
    <property type="match status" value="1"/>
</dbReference>
<comment type="caution">
    <text evidence="6">The sequence shown here is derived from an EMBL/GenBank/DDBJ whole genome shotgun (WGS) entry which is preliminary data.</text>
</comment>
<dbReference type="Proteomes" id="UP000694255">
    <property type="component" value="Unassembled WGS sequence"/>
</dbReference>
<keyword evidence="4" id="KW-0808">Transferase</keyword>
<keyword evidence="3" id="KW-0328">Glycosyltransferase</keyword>
<dbReference type="GO" id="GO:0005794">
    <property type="term" value="C:Golgi apparatus"/>
    <property type="evidence" value="ECO:0007669"/>
    <property type="project" value="TreeGrafter"/>
</dbReference>
<protein>
    <recommendedName>
        <fullName evidence="8">Mannosyltransferase</fullName>
    </recommendedName>
</protein>
<keyword evidence="7" id="KW-1185">Reference proteome</keyword>
<dbReference type="GO" id="GO:0000026">
    <property type="term" value="F:alpha-1,2-mannosyltransferase activity"/>
    <property type="evidence" value="ECO:0007669"/>
    <property type="project" value="TreeGrafter"/>
</dbReference>
<evidence type="ECO:0000256" key="5">
    <source>
        <dbReference type="ARBA" id="ARBA00022968"/>
    </source>
</evidence>
<dbReference type="InterPro" id="IPR002685">
    <property type="entry name" value="Glyco_trans_15"/>
</dbReference>
<evidence type="ECO:0000256" key="2">
    <source>
        <dbReference type="ARBA" id="ARBA00007677"/>
    </source>
</evidence>
<evidence type="ECO:0000313" key="6">
    <source>
        <dbReference type="EMBL" id="KAG7661543.1"/>
    </source>
</evidence>
<keyword evidence="5" id="KW-0812">Transmembrane</keyword>
<organism evidence="6 7">
    <name type="scientific">[Candida] subhashii</name>
    <dbReference type="NCBI Taxonomy" id="561895"/>
    <lineage>
        <taxon>Eukaryota</taxon>
        <taxon>Fungi</taxon>
        <taxon>Dikarya</taxon>
        <taxon>Ascomycota</taxon>
        <taxon>Saccharomycotina</taxon>
        <taxon>Pichiomycetes</taxon>
        <taxon>Debaryomycetaceae</taxon>
        <taxon>Spathaspora</taxon>
    </lineage>
</organism>
<evidence type="ECO:0000256" key="4">
    <source>
        <dbReference type="ARBA" id="ARBA00022679"/>
    </source>
</evidence>
<gene>
    <name evidence="6" type="ORF">J8A68_004912</name>
</gene>
<dbReference type="GO" id="GO:0000032">
    <property type="term" value="P:cell wall mannoprotein biosynthetic process"/>
    <property type="evidence" value="ECO:0007669"/>
    <property type="project" value="TreeGrafter"/>
</dbReference>
<dbReference type="GeneID" id="73471712"/>
<name>A0A8J5QGG3_9ASCO</name>
<dbReference type="GO" id="GO:0016020">
    <property type="term" value="C:membrane"/>
    <property type="evidence" value="ECO:0007669"/>
    <property type="project" value="UniProtKB-SubCell"/>
</dbReference>
<evidence type="ECO:0000256" key="1">
    <source>
        <dbReference type="ARBA" id="ARBA00004606"/>
    </source>
</evidence>